<dbReference type="SUPFAM" id="SSF53448">
    <property type="entry name" value="Nucleotide-diphospho-sugar transferases"/>
    <property type="match status" value="1"/>
</dbReference>
<evidence type="ECO:0000313" key="5">
    <source>
        <dbReference type="Proteomes" id="UP000178870"/>
    </source>
</evidence>
<dbReference type="InterPro" id="IPR050065">
    <property type="entry name" value="GlmU-like"/>
</dbReference>
<sequence length="225" mass="25252">MILAAGQGMRMRPLTLTTPKPLLPVNGKPIIDYIFDSLPLEIDEVIIAVLYLGDKLKKHFGSERRGKQIRYVQGSEKGTAYSFLAAKKYLSNERFLLIHGDELTDKIDIVNCLKKDLSILVFKPENPTVCGMAYLRKDGYIEKIVEKPKKTTSKLAVDGVMVLNTDIFDYTPKITKGEFYLSTLVSLFAKAHKVTPVELQKTIIGITVPSDLERAGNVIKTRYNT</sequence>
<dbReference type="Proteomes" id="UP000178870">
    <property type="component" value="Unassembled WGS sequence"/>
</dbReference>
<dbReference type="InterPro" id="IPR005835">
    <property type="entry name" value="NTP_transferase_dom"/>
</dbReference>
<dbReference type="InterPro" id="IPR029044">
    <property type="entry name" value="Nucleotide-diphossugar_trans"/>
</dbReference>
<dbReference type="EMBL" id="MGGP01000025">
    <property type="protein sequence ID" value="OGM31459.1"/>
    <property type="molecule type" value="Genomic_DNA"/>
</dbReference>
<dbReference type="PANTHER" id="PTHR43584">
    <property type="entry name" value="NUCLEOTIDYL TRANSFERASE"/>
    <property type="match status" value="1"/>
</dbReference>
<dbReference type="Pfam" id="PF00483">
    <property type="entry name" value="NTP_transferase"/>
    <property type="match status" value="1"/>
</dbReference>
<dbReference type="Gene3D" id="3.90.550.10">
    <property type="entry name" value="Spore Coat Polysaccharide Biosynthesis Protein SpsA, Chain A"/>
    <property type="match status" value="1"/>
</dbReference>
<evidence type="ECO:0000313" key="4">
    <source>
        <dbReference type="EMBL" id="OGM31459.1"/>
    </source>
</evidence>
<protein>
    <recommendedName>
        <fullName evidence="3">Nucleotidyl transferase domain-containing protein</fullName>
    </recommendedName>
</protein>
<gene>
    <name evidence="4" type="ORF">A2803_05315</name>
</gene>
<accession>A0A1F7YX08</accession>
<dbReference type="PANTHER" id="PTHR43584:SF8">
    <property type="entry name" value="N-ACETYLMURAMATE ALPHA-1-PHOSPHATE URIDYLYLTRANSFERASE"/>
    <property type="match status" value="1"/>
</dbReference>
<feature type="domain" description="Nucleotidyl transferase" evidence="3">
    <location>
        <begin position="1"/>
        <end position="172"/>
    </location>
</feature>
<name>A0A1F7YX08_9BACT</name>
<organism evidence="4 5">
    <name type="scientific">Candidatus Woesebacteria bacterium RIFCSPHIGHO2_01_FULL_44_21</name>
    <dbReference type="NCBI Taxonomy" id="1802503"/>
    <lineage>
        <taxon>Bacteria</taxon>
        <taxon>Candidatus Woeseibacteriota</taxon>
    </lineage>
</organism>
<dbReference type="GO" id="GO:0016779">
    <property type="term" value="F:nucleotidyltransferase activity"/>
    <property type="evidence" value="ECO:0007669"/>
    <property type="project" value="UniProtKB-KW"/>
</dbReference>
<keyword evidence="1" id="KW-0808">Transferase</keyword>
<proteinExistence type="predicted"/>
<evidence type="ECO:0000259" key="3">
    <source>
        <dbReference type="Pfam" id="PF00483"/>
    </source>
</evidence>
<evidence type="ECO:0000256" key="2">
    <source>
        <dbReference type="ARBA" id="ARBA00022695"/>
    </source>
</evidence>
<comment type="caution">
    <text evidence="4">The sequence shown here is derived from an EMBL/GenBank/DDBJ whole genome shotgun (WGS) entry which is preliminary data.</text>
</comment>
<evidence type="ECO:0000256" key="1">
    <source>
        <dbReference type="ARBA" id="ARBA00022679"/>
    </source>
</evidence>
<dbReference type="AlphaFoldDB" id="A0A1F7YX08"/>
<reference evidence="4 5" key="1">
    <citation type="journal article" date="2016" name="Nat. Commun.">
        <title>Thousands of microbial genomes shed light on interconnected biogeochemical processes in an aquifer system.</title>
        <authorList>
            <person name="Anantharaman K."/>
            <person name="Brown C.T."/>
            <person name="Hug L.A."/>
            <person name="Sharon I."/>
            <person name="Castelle C.J."/>
            <person name="Probst A.J."/>
            <person name="Thomas B.C."/>
            <person name="Singh A."/>
            <person name="Wilkins M.J."/>
            <person name="Karaoz U."/>
            <person name="Brodie E.L."/>
            <person name="Williams K.H."/>
            <person name="Hubbard S.S."/>
            <person name="Banfield J.F."/>
        </authorList>
    </citation>
    <scope>NUCLEOTIDE SEQUENCE [LARGE SCALE GENOMIC DNA]</scope>
</reference>
<keyword evidence="2" id="KW-0548">Nucleotidyltransferase</keyword>
<dbReference type="CDD" id="cd04181">
    <property type="entry name" value="NTP_transferase"/>
    <property type="match status" value="1"/>
</dbReference>